<dbReference type="AlphaFoldDB" id="A0A5R8ZF69"/>
<dbReference type="Pfam" id="PF13377">
    <property type="entry name" value="Peripla_BP_3"/>
    <property type="match status" value="1"/>
</dbReference>
<dbReference type="Pfam" id="PF00356">
    <property type="entry name" value="LacI"/>
    <property type="match status" value="1"/>
</dbReference>
<dbReference type="InterPro" id="IPR000843">
    <property type="entry name" value="HTH_LacI"/>
</dbReference>
<evidence type="ECO:0000313" key="5">
    <source>
        <dbReference type="EMBL" id="TLP63965.1"/>
    </source>
</evidence>
<name>A0A5R8ZF69_9ACTN</name>
<accession>A0A5R8ZF69</accession>
<dbReference type="GO" id="GO:0003700">
    <property type="term" value="F:DNA-binding transcription factor activity"/>
    <property type="evidence" value="ECO:0007669"/>
    <property type="project" value="TreeGrafter"/>
</dbReference>
<dbReference type="SUPFAM" id="SSF47413">
    <property type="entry name" value="lambda repressor-like DNA-binding domains"/>
    <property type="match status" value="1"/>
</dbReference>
<dbReference type="CDD" id="cd06267">
    <property type="entry name" value="PBP1_LacI_sugar_binding-like"/>
    <property type="match status" value="1"/>
</dbReference>
<dbReference type="SMART" id="SM00354">
    <property type="entry name" value="HTH_LACI"/>
    <property type="match status" value="1"/>
</dbReference>
<keyword evidence="1" id="KW-0805">Transcription regulation</keyword>
<dbReference type="SUPFAM" id="SSF53822">
    <property type="entry name" value="Periplasmic binding protein-like I"/>
    <property type="match status" value="1"/>
</dbReference>
<proteinExistence type="predicted"/>
<dbReference type="Gene3D" id="1.10.260.40">
    <property type="entry name" value="lambda repressor-like DNA-binding domains"/>
    <property type="match status" value="1"/>
</dbReference>
<dbReference type="PROSITE" id="PS50932">
    <property type="entry name" value="HTH_LACI_2"/>
    <property type="match status" value="1"/>
</dbReference>
<keyword evidence="3" id="KW-0804">Transcription</keyword>
<sequence length="359" mass="38088">MTEGPTITTIAQRAGLSIASVSRVLNGLPTREDTVRRVMRAADELGYVPNSVARSLRNRRTHQIAFALSDIGNPVYVAMVREIQAVLKAAGYRLLLHSTEGDPEDEVCVLRGLRERYVDGLIISPLRGVGAEHIEAVTTARVPVVVVGPVPEGTPVDNVRGDSRTGVLLAMNHLHGLGRRRIGLLNGPLGTAPGAARAAAYREALELLGLPYDENLVEVGDFTRDRGARAARALLARAPGLDALMCASDLIALGALDVLREQGRDVPRDVAVVGMDDTDLASVAWPSLTSVSLGWAERGRAAARLLLDRLRDGSLPPRVVTVEPGLMVRCSTGGGPATAFATRARARVRALALAGGDRP</sequence>
<evidence type="ECO:0000256" key="2">
    <source>
        <dbReference type="ARBA" id="ARBA00023125"/>
    </source>
</evidence>
<dbReference type="InterPro" id="IPR010982">
    <property type="entry name" value="Lambda_DNA-bd_dom_sf"/>
</dbReference>
<dbReference type="Gene3D" id="3.40.50.2300">
    <property type="match status" value="2"/>
</dbReference>
<dbReference type="OrthoDB" id="3208777at2"/>
<dbReference type="GO" id="GO:0000976">
    <property type="term" value="F:transcription cis-regulatory region binding"/>
    <property type="evidence" value="ECO:0007669"/>
    <property type="project" value="TreeGrafter"/>
</dbReference>
<feature type="domain" description="HTH lacI-type" evidence="4">
    <location>
        <begin position="5"/>
        <end position="58"/>
    </location>
</feature>
<reference evidence="5" key="1">
    <citation type="submission" date="2019-05" db="EMBL/GenBank/DDBJ databases">
        <title>Isolation, diversity and antifungal activity of Actinobacteria from wheat.</title>
        <authorList>
            <person name="Yu B."/>
        </authorList>
    </citation>
    <scope>NUCLEOTIDE SEQUENCE [LARGE SCALE GENOMIC DNA]</scope>
    <source>
        <strain evidence="5">NEAU-HEGS1-5</strain>
    </source>
</reference>
<dbReference type="InterPro" id="IPR028082">
    <property type="entry name" value="Peripla_BP_I"/>
</dbReference>
<evidence type="ECO:0000256" key="1">
    <source>
        <dbReference type="ARBA" id="ARBA00023015"/>
    </source>
</evidence>
<dbReference type="Proteomes" id="UP000309033">
    <property type="component" value="Unassembled WGS sequence"/>
</dbReference>
<dbReference type="EMBL" id="VANP01000002">
    <property type="protein sequence ID" value="TLP63965.1"/>
    <property type="molecule type" value="Genomic_DNA"/>
</dbReference>
<evidence type="ECO:0000256" key="3">
    <source>
        <dbReference type="ARBA" id="ARBA00023163"/>
    </source>
</evidence>
<dbReference type="CDD" id="cd01392">
    <property type="entry name" value="HTH_LacI"/>
    <property type="match status" value="1"/>
</dbReference>
<keyword evidence="6" id="KW-1185">Reference proteome</keyword>
<dbReference type="PANTHER" id="PTHR30146:SF109">
    <property type="entry name" value="HTH-TYPE TRANSCRIPTIONAL REGULATOR GALS"/>
    <property type="match status" value="1"/>
</dbReference>
<gene>
    <name evidence="5" type="ORF">FED44_06990</name>
</gene>
<protein>
    <submittedName>
        <fullName evidence="5">LacI family transcriptional regulator</fullName>
    </submittedName>
</protein>
<evidence type="ECO:0000313" key="6">
    <source>
        <dbReference type="Proteomes" id="UP000309033"/>
    </source>
</evidence>
<evidence type="ECO:0000259" key="4">
    <source>
        <dbReference type="PROSITE" id="PS50932"/>
    </source>
</evidence>
<keyword evidence="2" id="KW-0238">DNA-binding</keyword>
<dbReference type="InterPro" id="IPR046335">
    <property type="entry name" value="LacI/GalR-like_sensor"/>
</dbReference>
<dbReference type="PANTHER" id="PTHR30146">
    <property type="entry name" value="LACI-RELATED TRANSCRIPTIONAL REPRESSOR"/>
    <property type="match status" value="1"/>
</dbReference>
<comment type="caution">
    <text evidence="5">The sequence shown here is derived from an EMBL/GenBank/DDBJ whole genome shotgun (WGS) entry which is preliminary data.</text>
</comment>
<organism evidence="5 6">
    <name type="scientific">Microbispora triticiradicis</name>
    <dbReference type="NCBI Taxonomy" id="2200763"/>
    <lineage>
        <taxon>Bacteria</taxon>
        <taxon>Bacillati</taxon>
        <taxon>Actinomycetota</taxon>
        <taxon>Actinomycetes</taxon>
        <taxon>Streptosporangiales</taxon>
        <taxon>Streptosporangiaceae</taxon>
        <taxon>Microbispora</taxon>
    </lineage>
</organism>